<feature type="chain" id="PRO_5046694597" description="Osiris 19" evidence="2">
    <location>
        <begin position="17"/>
        <end position="212"/>
    </location>
</feature>
<feature type="signal peptide" evidence="2">
    <location>
        <begin position="1"/>
        <end position="16"/>
    </location>
</feature>
<evidence type="ECO:0008006" key="5">
    <source>
        <dbReference type="Google" id="ProtNLM"/>
    </source>
</evidence>
<proteinExistence type="predicted"/>
<evidence type="ECO:0000313" key="3">
    <source>
        <dbReference type="EMBL" id="KAK6622100.1"/>
    </source>
</evidence>
<keyword evidence="1" id="KW-0812">Transmembrane</keyword>
<dbReference type="PANTHER" id="PTHR21879">
    <property type="entry name" value="FI03362P-RELATED-RELATED"/>
    <property type="match status" value="1"/>
</dbReference>
<keyword evidence="2" id="KW-0732">Signal</keyword>
<comment type="caution">
    <text evidence="3">The sequence shown here is derived from an EMBL/GenBank/DDBJ whole genome shotgun (WGS) entry which is preliminary data.</text>
</comment>
<protein>
    <recommendedName>
        <fullName evidence="5">Osiris 19</fullName>
    </recommendedName>
</protein>
<evidence type="ECO:0000256" key="1">
    <source>
        <dbReference type="SAM" id="Phobius"/>
    </source>
</evidence>
<dbReference type="InterPro" id="IPR012464">
    <property type="entry name" value="DUF1676"/>
</dbReference>
<evidence type="ECO:0000313" key="4">
    <source>
        <dbReference type="Proteomes" id="UP001359485"/>
    </source>
</evidence>
<dbReference type="Pfam" id="PF07898">
    <property type="entry name" value="DUF1676"/>
    <property type="match status" value="1"/>
</dbReference>
<feature type="transmembrane region" description="Helical" evidence="1">
    <location>
        <begin position="113"/>
        <end position="136"/>
    </location>
</feature>
<reference evidence="3 4" key="1">
    <citation type="submission" date="2023-09" db="EMBL/GenBank/DDBJ databases">
        <title>Genomes of two closely related lineages of the louse Polyplax serrata with different host specificities.</title>
        <authorList>
            <person name="Martinu J."/>
            <person name="Tarabai H."/>
            <person name="Stefka J."/>
            <person name="Hypsa V."/>
        </authorList>
    </citation>
    <scope>NUCLEOTIDE SEQUENCE [LARGE SCALE GENOMIC DNA]</scope>
    <source>
        <strain evidence="3">98ZLc_SE</strain>
    </source>
</reference>
<accession>A0ABR1ALE3</accession>
<gene>
    <name evidence="3" type="ORF">RUM44_001907</name>
</gene>
<feature type="transmembrane region" description="Helical" evidence="1">
    <location>
        <begin position="143"/>
        <end position="162"/>
    </location>
</feature>
<dbReference type="PANTHER" id="PTHR21879:SF6">
    <property type="entry name" value="OSIRIS 19, ISOFORM A"/>
    <property type="match status" value="1"/>
</dbReference>
<keyword evidence="4" id="KW-1185">Reference proteome</keyword>
<evidence type="ECO:0000256" key="2">
    <source>
        <dbReference type="SAM" id="SignalP"/>
    </source>
</evidence>
<dbReference type="EMBL" id="JAWJWF010000047">
    <property type="protein sequence ID" value="KAK6622100.1"/>
    <property type="molecule type" value="Genomic_DNA"/>
</dbReference>
<dbReference type="Proteomes" id="UP001359485">
    <property type="component" value="Unassembled WGS sequence"/>
</dbReference>
<sequence>MKSFVGLLALAVLASAHPKLLSENVEIVQNDEGRTSRSEKPEMDILDHLTNYIKSHDVVATLPGSFLEGTTLTMSPRNLDNDEVTVSVKFSEDAKREGKALQEEGRKTKLKKIIVPLLVFVLLKAMTLVPLALGVLGIKAWNALQLSFFSFVVSLALAVFQLCKKLASDHGAGSPPHGPWDNYQAAHYAARSLSEGFPEEAQRMAYNAYSQS</sequence>
<organism evidence="3 4">
    <name type="scientific">Polyplax serrata</name>
    <name type="common">Common mouse louse</name>
    <dbReference type="NCBI Taxonomy" id="468196"/>
    <lineage>
        <taxon>Eukaryota</taxon>
        <taxon>Metazoa</taxon>
        <taxon>Ecdysozoa</taxon>
        <taxon>Arthropoda</taxon>
        <taxon>Hexapoda</taxon>
        <taxon>Insecta</taxon>
        <taxon>Pterygota</taxon>
        <taxon>Neoptera</taxon>
        <taxon>Paraneoptera</taxon>
        <taxon>Psocodea</taxon>
        <taxon>Troctomorpha</taxon>
        <taxon>Phthiraptera</taxon>
        <taxon>Anoplura</taxon>
        <taxon>Polyplacidae</taxon>
        <taxon>Polyplax</taxon>
    </lineage>
</organism>
<keyword evidence="1" id="KW-1133">Transmembrane helix</keyword>
<name>A0ABR1ALE3_POLSC</name>
<keyword evidence="1" id="KW-0472">Membrane</keyword>